<organism evidence="1 2">
    <name type="scientific">Acaulospora colombiana</name>
    <dbReference type="NCBI Taxonomy" id="27376"/>
    <lineage>
        <taxon>Eukaryota</taxon>
        <taxon>Fungi</taxon>
        <taxon>Fungi incertae sedis</taxon>
        <taxon>Mucoromycota</taxon>
        <taxon>Glomeromycotina</taxon>
        <taxon>Glomeromycetes</taxon>
        <taxon>Diversisporales</taxon>
        <taxon>Acaulosporaceae</taxon>
        <taxon>Acaulospora</taxon>
    </lineage>
</organism>
<name>A0ACA9P486_9GLOM</name>
<reference evidence="1" key="1">
    <citation type="submission" date="2021-06" db="EMBL/GenBank/DDBJ databases">
        <authorList>
            <person name="Kallberg Y."/>
            <person name="Tangrot J."/>
            <person name="Rosling A."/>
        </authorList>
    </citation>
    <scope>NUCLEOTIDE SEQUENCE</scope>
    <source>
        <strain evidence="1">CL356</strain>
    </source>
</reference>
<evidence type="ECO:0000313" key="2">
    <source>
        <dbReference type="Proteomes" id="UP000789525"/>
    </source>
</evidence>
<dbReference type="EMBL" id="CAJVPT010028849">
    <property type="protein sequence ID" value="CAG8688043.1"/>
    <property type="molecule type" value="Genomic_DNA"/>
</dbReference>
<gene>
    <name evidence="1" type="ORF">ACOLOM_LOCUS9693</name>
</gene>
<dbReference type="Proteomes" id="UP000789525">
    <property type="component" value="Unassembled WGS sequence"/>
</dbReference>
<evidence type="ECO:0000313" key="1">
    <source>
        <dbReference type="EMBL" id="CAG8688043.1"/>
    </source>
</evidence>
<keyword evidence="2" id="KW-1185">Reference proteome</keyword>
<protein>
    <submittedName>
        <fullName evidence="1">4248_t:CDS:1</fullName>
    </submittedName>
</protein>
<sequence>MGMFVHLHSLVRQISKSSTEGGICEDLLFGHNVKPQRKITAAGNRDVLVQGIVWQHRPSHFCDPRMYGGGYRLSCITMKVLRFLQVTWELERPVVVKLKARP</sequence>
<proteinExistence type="predicted"/>
<accession>A0ACA9P486</accession>
<comment type="caution">
    <text evidence="1">The sequence shown here is derived from an EMBL/GenBank/DDBJ whole genome shotgun (WGS) entry which is preliminary data.</text>
</comment>